<evidence type="ECO:0000313" key="7">
    <source>
        <dbReference type="EMBL" id="KAL3797136.1"/>
    </source>
</evidence>
<dbReference type="SUPFAM" id="SSF52096">
    <property type="entry name" value="ClpP/crotonase"/>
    <property type="match status" value="1"/>
</dbReference>
<evidence type="ECO:0000256" key="3">
    <source>
        <dbReference type="ARBA" id="ARBA00022801"/>
    </source>
</evidence>
<keyword evidence="2" id="KW-0645">Protease</keyword>
<dbReference type="Proteomes" id="UP001516023">
    <property type="component" value="Unassembled WGS sequence"/>
</dbReference>
<gene>
    <name evidence="7" type="ORF">HJC23_000474</name>
</gene>
<reference evidence="7 8" key="1">
    <citation type="journal article" date="2020" name="G3 (Bethesda)">
        <title>Improved Reference Genome for Cyclotella cryptica CCMP332, a Model for Cell Wall Morphogenesis, Salinity Adaptation, and Lipid Production in Diatoms (Bacillariophyta).</title>
        <authorList>
            <person name="Roberts W.R."/>
            <person name="Downey K.M."/>
            <person name="Ruck E.C."/>
            <person name="Traller J.C."/>
            <person name="Alverson A.J."/>
        </authorList>
    </citation>
    <scope>NUCLEOTIDE SEQUENCE [LARGE SCALE GENOMIC DNA]</scope>
    <source>
        <strain evidence="7 8">CCMP332</strain>
    </source>
</reference>
<dbReference type="EMBL" id="JABMIG020000057">
    <property type="protein sequence ID" value="KAL3797136.1"/>
    <property type="molecule type" value="Genomic_DNA"/>
</dbReference>
<dbReference type="PANTHER" id="PTHR42987:SF4">
    <property type="entry name" value="PROTEASE SOHB-RELATED"/>
    <property type="match status" value="1"/>
</dbReference>
<feature type="region of interest" description="Disordered" evidence="5">
    <location>
        <begin position="18"/>
        <end position="177"/>
    </location>
</feature>
<evidence type="ECO:0000256" key="1">
    <source>
        <dbReference type="ARBA" id="ARBA00008683"/>
    </source>
</evidence>
<evidence type="ECO:0000256" key="2">
    <source>
        <dbReference type="ARBA" id="ARBA00022670"/>
    </source>
</evidence>
<feature type="domain" description="Peptidase S49" evidence="6">
    <location>
        <begin position="456"/>
        <end position="596"/>
    </location>
</feature>
<proteinExistence type="inferred from homology"/>
<dbReference type="InterPro" id="IPR029045">
    <property type="entry name" value="ClpP/crotonase-like_dom_sf"/>
</dbReference>
<accession>A0ABD3QCD6</accession>
<keyword evidence="3" id="KW-0378">Hydrolase</keyword>
<protein>
    <recommendedName>
        <fullName evidence="6">Peptidase S49 domain-containing protein</fullName>
    </recommendedName>
</protein>
<name>A0ABD3QCD6_9STRA</name>
<keyword evidence="8" id="KW-1185">Reference proteome</keyword>
<evidence type="ECO:0000256" key="5">
    <source>
        <dbReference type="SAM" id="MobiDB-lite"/>
    </source>
</evidence>
<evidence type="ECO:0000313" key="8">
    <source>
        <dbReference type="Proteomes" id="UP001516023"/>
    </source>
</evidence>
<comment type="caution">
    <text evidence="7">The sequence shown here is derived from an EMBL/GenBank/DDBJ whole genome shotgun (WGS) entry which is preliminary data.</text>
</comment>
<dbReference type="CDD" id="cd07023">
    <property type="entry name" value="S49_Sppa_N_C"/>
    <property type="match status" value="1"/>
</dbReference>
<evidence type="ECO:0000256" key="4">
    <source>
        <dbReference type="ARBA" id="ARBA00022825"/>
    </source>
</evidence>
<dbReference type="GO" id="GO:0006508">
    <property type="term" value="P:proteolysis"/>
    <property type="evidence" value="ECO:0007669"/>
    <property type="project" value="UniProtKB-KW"/>
</dbReference>
<dbReference type="GO" id="GO:0008236">
    <property type="term" value="F:serine-type peptidase activity"/>
    <property type="evidence" value="ECO:0007669"/>
    <property type="project" value="UniProtKB-KW"/>
</dbReference>
<dbReference type="Gene3D" id="3.90.226.10">
    <property type="entry name" value="2-enoyl-CoA Hydratase, Chain A, domain 1"/>
    <property type="match status" value="1"/>
</dbReference>
<organism evidence="7 8">
    <name type="scientific">Cyclotella cryptica</name>
    <dbReference type="NCBI Taxonomy" id="29204"/>
    <lineage>
        <taxon>Eukaryota</taxon>
        <taxon>Sar</taxon>
        <taxon>Stramenopiles</taxon>
        <taxon>Ochrophyta</taxon>
        <taxon>Bacillariophyta</taxon>
        <taxon>Coscinodiscophyceae</taxon>
        <taxon>Thalassiosirophycidae</taxon>
        <taxon>Stephanodiscales</taxon>
        <taxon>Stephanodiscaceae</taxon>
        <taxon>Cyclotella</taxon>
    </lineage>
</organism>
<feature type="compositionally biased region" description="Basic and acidic residues" evidence="5">
    <location>
        <begin position="56"/>
        <end position="70"/>
    </location>
</feature>
<dbReference type="Gene3D" id="6.20.330.10">
    <property type="match status" value="1"/>
</dbReference>
<feature type="compositionally biased region" description="Basic residues" evidence="5">
    <location>
        <begin position="167"/>
        <end position="177"/>
    </location>
</feature>
<dbReference type="InterPro" id="IPR047272">
    <property type="entry name" value="S49_SppA_C"/>
</dbReference>
<dbReference type="Pfam" id="PF01343">
    <property type="entry name" value="Peptidase_S49"/>
    <property type="match status" value="1"/>
</dbReference>
<feature type="compositionally biased region" description="Pro residues" evidence="5">
    <location>
        <begin position="154"/>
        <end position="166"/>
    </location>
</feature>
<evidence type="ECO:0000259" key="6">
    <source>
        <dbReference type="Pfam" id="PF01343"/>
    </source>
</evidence>
<comment type="similarity">
    <text evidence="1">Belongs to the peptidase S49 family.</text>
</comment>
<dbReference type="AlphaFoldDB" id="A0ABD3QCD6"/>
<keyword evidence="4" id="KW-0720">Serine protease</keyword>
<sequence length="680" mass="75190">MRSWKSHVSADIDSVAVVASKKRHFQFPRIGGGRGNGLEASSKDDNSGQDEVTGSNEREAESPRREDEGRAGMQDESEADETQSRDDMQQTSSNKSAERSAGDSSASFESKSDEQKDNADSEETSNETQQTNQTRPAILFMAPPHQHPHSTRPMPFPPSPYYMPPSHPHHPSRTRNNKRTSLLSSILSAFIPSNSNSPPNTSPFAPQPLPNPYQPNNNNEMTILLSTILSLLLRLALLTFTTHILDLFGLGSHSDAFLPTPAQHYTFERVNDRYKRDGSALAMALNSPPIGVGRYRWKRIWGRRRREVVQSLAALEKEERYQPQLEHGSFEKNGVATLDNGALYNKTVIIIDVKPDARVGNGMAEHLRDTVSFIIEHHRDHVDKRRQLHNTNIHNNNRDHDSIISSRTTKGIRSAIGTELEILLLLDSPGGTVQDYGLASSHLTRLRDEPHITLSICVDRIAASGGYMMACQATPGHLFAAPFAMVGSIGVLMETVNINDILNRYGVKPLTIKAGKHKAPLKTLGEVSDEEMEMAQKDAEGIHVAFQQLVLSSRPNVVASKEWIEKVCTGSVFLGKDAVELGLVDRVLTSDEYVAERIAAGDRVLRLIPYKGPQFGFKLSPLDLLLSGMDAEGRAKIREVVRGAKGVAASMLRVGGAVGMLNFVHRLAMLNRYPALFWTR</sequence>
<feature type="compositionally biased region" description="Basic and acidic residues" evidence="5">
    <location>
        <begin position="110"/>
        <end position="119"/>
    </location>
</feature>
<dbReference type="PANTHER" id="PTHR42987">
    <property type="entry name" value="PEPTIDASE S49"/>
    <property type="match status" value="1"/>
</dbReference>
<dbReference type="InterPro" id="IPR002142">
    <property type="entry name" value="Peptidase_S49"/>
</dbReference>